<dbReference type="InterPro" id="IPR027417">
    <property type="entry name" value="P-loop_NTPase"/>
</dbReference>
<protein>
    <recommendedName>
        <fullName evidence="4">RRM domain-containing protein</fullName>
    </recommendedName>
</protein>
<reference evidence="5" key="1">
    <citation type="submission" date="2023-08" db="EMBL/GenBank/DDBJ databases">
        <authorList>
            <person name="Chen Y."/>
            <person name="Shah S."/>
            <person name="Dougan E. K."/>
            <person name="Thang M."/>
            <person name="Chan C."/>
        </authorList>
    </citation>
    <scope>NUCLEOTIDE SEQUENCE</scope>
</reference>
<dbReference type="InterPro" id="IPR000504">
    <property type="entry name" value="RRM_dom"/>
</dbReference>
<dbReference type="Gene3D" id="3.40.50.300">
    <property type="entry name" value="P-loop containing nucleotide triphosphate hydrolases"/>
    <property type="match status" value="1"/>
</dbReference>
<gene>
    <name evidence="5" type="ORF">EVOR1521_LOCUS20021</name>
</gene>
<accession>A0AA36IX70</accession>
<feature type="region of interest" description="Disordered" evidence="3">
    <location>
        <begin position="2791"/>
        <end position="2819"/>
    </location>
</feature>
<dbReference type="CDD" id="cd00590">
    <property type="entry name" value="RRM_SF"/>
    <property type="match status" value="2"/>
</dbReference>
<dbReference type="InterPro" id="IPR035979">
    <property type="entry name" value="RBD_domain_sf"/>
</dbReference>
<keyword evidence="6" id="KW-1185">Reference proteome</keyword>
<evidence type="ECO:0000256" key="2">
    <source>
        <dbReference type="PROSITE-ProRule" id="PRU00176"/>
    </source>
</evidence>
<dbReference type="Proteomes" id="UP001178507">
    <property type="component" value="Unassembled WGS sequence"/>
</dbReference>
<dbReference type="PROSITE" id="PS50102">
    <property type="entry name" value="RRM"/>
    <property type="match status" value="3"/>
</dbReference>
<dbReference type="EMBL" id="CAUJNA010003205">
    <property type="protein sequence ID" value="CAJ1395627.1"/>
    <property type="molecule type" value="Genomic_DNA"/>
</dbReference>
<feature type="non-terminal residue" evidence="5">
    <location>
        <position position="1"/>
    </location>
</feature>
<evidence type="ECO:0000256" key="1">
    <source>
        <dbReference type="ARBA" id="ARBA00022884"/>
    </source>
</evidence>
<dbReference type="InterPro" id="IPR012677">
    <property type="entry name" value="Nucleotide-bd_a/b_plait_sf"/>
</dbReference>
<feature type="compositionally biased region" description="Low complexity" evidence="3">
    <location>
        <begin position="2477"/>
        <end position="2488"/>
    </location>
</feature>
<evidence type="ECO:0000313" key="6">
    <source>
        <dbReference type="Proteomes" id="UP001178507"/>
    </source>
</evidence>
<name>A0AA36IX70_9DINO</name>
<evidence type="ECO:0000259" key="4">
    <source>
        <dbReference type="PROSITE" id="PS50102"/>
    </source>
</evidence>
<feature type="region of interest" description="Disordered" evidence="3">
    <location>
        <begin position="2510"/>
        <end position="2552"/>
    </location>
</feature>
<evidence type="ECO:0000313" key="5">
    <source>
        <dbReference type="EMBL" id="CAJ1395627.1"/>
    </source>
</evidence>
<feature type="region of interest" description="Disordered" evidence="3">
    <location>
        <begin position="2462"/>
        <end position="2493"/>
    </location>
</feature>
<keyword evidence="1 2" id="KW-0694">RNA-binding</keyword>
<dbReference type="SMART" id="SM00360">
    <property type="entry name" value="RRM"/>
    <property type="match status" value="3"/>
</dbReference>
<feature type="domain" description="RRM" evidence="4">
    <location>
        <begin position="2625"/>
        <end position="2702"/>
    </location>
</feature>
<comment type="caution">
    <text evidence="5">The sequence shown here is derived from an EMBL/GenBank/DDBJ whole genome shotgun (WGS) entry which is preliminary data.</text>
</comment>
<evidence type="ECO:0000256" key="3">
    <source>
        <dbReference type="SAM" id="MobiDB-lite"/>
    </source>
</evidence>
<feature type="domain" description="RRM" evidence="4">
    <location>
        <begin position="2814"/>
        <end position="2895"/>
    </location>
</feature>
<feature type="domain" description="RRM" evidence="4">
    <location>
        <begin position="2716"/>
        <end position="2792"/>
    </location>
</feature>
<organism evidence="5 6">
    <name type="scientific">Effrenium voratum</name>
    <dbReference type="NCBI Taxonomy" id="2562239"/>
    <lineage>
        <taxon>Eukaryota</taxon>
        <taxon>Sar</taxon>
        <taxon>Alveolata</taxon>
        <taxon>Dinophyceae</taxon>
        <taxon>Suessiales</taxon>
        <taxon>Symbiodiniaceae</taxon>
        <taxon>Effrenium</taxon>
    </lineage>
</organism>
<feature type="region of interest" description="Disordered" evidence="3">
    <location>
        <begin position="2601"/>
        <end position="2620"/>
    </location>
</feature>
<dbReference type="InterPro" id="IPR052462">
    <property type="entry name" value="SLIRP/GR-RBP-like"/>
</dbReference>
<feature type="compositionally biased region" description="Low complexity" evidence="3">
    <location>
        <begin position="2510"/>
        <end position="2526"/>
    </location>
</feature>
<feature type="region of interest" description="Disordered" evidence="3">
    <location>
        <begin position="2905"/>
        <end position="2925"/>
    </location>
</feature>
<proteinExistence type="predicted"/>
<dbReference type="Gene3D" id="3.30.70.330">
    <property type="match status" value="4"/>
</dbReference>
<dbReference type="GO" id="GO:0003723">
    <property type="term" value="F:RNA binding"/>
    <property type="evidence" value="ECO:0007669"/>
    <property type="project" value="UniProtKB-UniRule"/>
</dbReference>
<dbReference type="PANTHER" id="PTHR48027">
    <property type="entry name" value="HETEROGENEOUS NUCLEAR RIBONUCLEOPROTEIN 87F-RELATED"/>
    <property type="match status" value="1"/>
</dbReference>
<dbReference type="SUPFAM" id="SSF54928">
    <property type="entry name" value="RNA-binding domain, RBD"/>
    <property type="match status" value="3"/>
</dbReference>
<sequence length="2951" mass="327206">NDVAILRLAAAGQWVLGDVVTCRSAELSSVRLQHEVVEVARGRVVVKEFCDAADPAQAVHRARAKAAEAASVSESRTLSWMSAQSQPLARRSLKPAAAELHEKRFPGHRVLPRADRQRFEFTLDVPCPQIWDMTPWRCRSCDSETWQVTPADMDAECSRLGLGAVIRCEDTRHGKVSASPLLLFWLLFMLYSNLNLHAVRRKLLDLYSASVLHAAQMTPSLSEAAQLRWILMCVPDHHAIKAASGATAADLAVTHAAQELLRACVKESAAKVAEAVASAPAEAQELRALLACENGQDHEVWPALFKAAPPHGVLARTARLLGATLPAKHGYYNYQSKEDFLDEVRRMEAWLQGLMRWREAALALHAAGIESHSGTVPVERLWANIGRFIPKEATNISEAWWSFLSNLAFLRFNYRHFHKHGLPGWAREDTLVHEQVEGVMKLAEAVLFGGEESLAVELGAWATSMGCGQPSLASSGQDDVEAEAASTPDLYCRVLKPMWCRALASGEKMFEAQSYREKKGNAMKFAKAGVWVLFGESGSEQVAGAAVLAGPAMRNIKLAEIQGRVGSLPQHLQAPFSEYIAGAVKVDLVDVQIVYDLRMKQLGSGSANSWQTLKWYDRPTRSHGKCLRILSNAREPRVAKWYERPTRSHGKCLRILSKSPDAFSSQRSPGAPKMEDQHFGLRFQDSAAAGAKWIAANQHADHMQNLLNSLGVANDELAARKLLFSDNFATGMGTAKDTASTVKDWLRMVADEERGHRVVSSDISFDLRRCLPAPFMQAVKSLSEGNGLHDEALAWCFYANIAFLEHHGRRVGHKSGEHTEAPNIPVLVGGPPSSRKTCLIAMTTDFMLQAPEAPQLMQKRECIIADATVAGIRSAIFNYNRAAVVADEASNVYETPWSEKGSGGIHYLSKAKMNTYVLSEADDQATGRGQVHLGSTHHPYLFLHKVAGQTEIIEFIAQPVAHGFNKRFNLVFAPERSPESAEVHTASAKAFFTQLHTWLYKNAWGTEGNHYLDGYALTCYQSVKQAVEDFMEERGSQLTKDACRKVRFWSTDVLRLAHANMRICQFSVVEYGGKDVARTEAARTQPNVYEFILAVNMWLRQLHVHFSFYKWFRHMSDQRPGGSTKDLTAAMERADDGEERSRLKANLSAEDRLRHEILAHEKAAVGAKIASDQVRLWLRNQIWFKKQRVTADQIKTALADLHKAGLMDSDSSPEADTQSPLANVAEAKRKTKKGIKPVVYIKEVCSGDWRAWAAARRRVEAWTLADRSDKDRQRWKETALCNLREVTAEFFALRAFLGADRSQDDLHTLTMVAAALASCSVFERRVVVAARPNLVHVRLADRPQSFADQVVARWGTHWRSQAEHWRAKLAVAVEQDVALERDPVYGVIFDVDLARHGWPVEIPQAIRVPASVAIDTGHRNYYVSMWVVPDGAAGWPEHPQLCRQAAPGSRLYRSAWSVFRAPTLPNDLPSTLTWSDILEDSRFETLRTELRKCAECALQCLENNLAEVDRLPGNKANIKNNWRRKCNAVIGQTHGLSSARLRLDEWTRHIPAGHSYAGTRMTWQEFVAASPLCPLLTLKPQHGQALTAAPGLLKAAVWRALHYSAVWQMMAQPVLGHFVGVVGHPSKLGQPVWGDFRELQRAKASTRYCAFWMAKLDNPALCRNYRDLWQPEFRASTQDLEVFWNAGRRVAGLSGSGDYRSVTLHVGNQDPLPPELQFRTGDQVYLIAFASLHQVAFIHESLQNGFRRCESAAGLQVPYTVLQILGKSSAECPNVLDALGVAVPEGLDEEQRAVAHAILRGPGCLHSVWSPAGGGKSYVLSALLGQWSLRSSEQALSFFITGRKKHRSTALASLRGFLPESEVWIVEGAEEEANASLHLQAHAAEAVRCRLAAVLARIDKLDERIDSVGAAEAAALPLHAERVQTLFVDYLWRKYEETSKALREVKVAVLTADMARKCLSNTPSWLRDRQLDVLVHDEIENAELLEVLSLGIHFKSVITAGDNHQRLEKPRARPLLPASDTDCGPSNEFNNAHLPPSYCAVSDFLEACANNVQIKSTCRFGRDVARLLTAAELYKDDELRCRSGHATAVHLMGLEGSLWETTQQPAEPGSVSCVFGHFLFQTFAAVVLAWLHQDSDSTIAVLFLYRASVDIFACWMERLSEEHRARVVVGTPDSVQGDTYDKVVALCLQRRFPHEKFQSLITDVLRVDEEMLGKVLARLGLEDPANLWPLGGWPCDRRDPQCGHEAASDFMSRPDLWLRRWQSMDWHYAPRAVPGLWEPEGGGAAGFARPLLVPLLPLVCYAHHAAFVPVSFVLPGEAVSYEEHGLADIMHDLCSKTAQSCGDVEHVTRHHKLRAEDVGGATYYAQACASVRTAHILLANGQLALKVYHGCGTDLQRGDVASLVVCSNRLDILAQFLRWLLALSDQVIHFVAQSNTFRAHENLGALMHPALQWQQLEPGVAPRHSVAASQRRRPRRSVAASQRRSVARLTAASRRRPSCRSVAASERCSVAPPAAASERRSVAASPLLPQRRSVAASQRRPPPEASERRSVVRVNLPRHRDTGNLKGAAFVELKTLEVFNQALALDGSIYKGVSLTVRRASEGKGKGEGKGKMSRKEQKEKEDEVTIVVKGFPSEVDETMLRNGFGVCGTIVRVSLPRASDGLPKGTAFIQFTTDDMVQRALELDGTDIFSTGNISVHRATEKKGGSKRGEKNDDFTVVVRGLPDWLGEAQLRQDFGDCGPLRRASMPMDGEGKGKGFAYVQYKSDEAMKKALEWHQTWYKGVQITVEKLGEETKGRGRGRGRREKKEKLPDGPTVRVTGLSDHVDETMLKQAFEPCGEVVACKVLVSGKGRSKGKPRGTGLVVFATEEAQQKAVATMDETDLAGRKISVKAEAEEAKLDFSALEGEGDKTLLEEEDDDETGRTLTGTTRTKMTMRRIRRIGMKTRTKMYQ</sequence>
<feature type="compositionally biased region" description="Basic and acidic residues" evidence="3">
    <location>
        <begin position="2541"/>
        <end position="2550"/>
    </location>
</feature>
<dbReference type="Pfam" id="PF00076">
    <property type="entry name" value="RRM_1"/>
    <property type="match status" value="3"/>
</dbReference>